<keyword evidence="4 8" id="KW-0694">RNA-binding</keyword>
<comment type="subunit">
    <text evidence="8">Monomer.</text>
</comment>
<keyword evidence="2 8" id="KW-0820">tRNA-binding</keyword>
<dbReference type="InterPro" id="IPR001328">
    <property type="entry name" value="Pept_tRNA_hydro"/>
</dbReference>
<feature type="site" description="Stabilizes the basic form of H active site to accept a proton" evidence="8">
    <location>
        <position position="91"/>
    </location>
</feature>
<protein>
    <recommendedName>
        <fullName evidence="7 8">Peptidyl-tRNA hydrolase</fullName>
        <shortName evidence="8">Pth</shortName>
        <ecNumber evidence="1 8">3.1.1.29</ecNumber>
    </recommendedName>
</protein>
<comment type="caution">
    <text evidence="11">The sequence shown here is derived from an EMBL/GenBank/DDBJ whole genome shotgun (WGS) entry which is preliminary data.</text>
</comment>
<reference evidence="11 12" key="1">
    <citation type="submission" date="2019-08" db="EMBL/GenBank/DDBJ databases">
        <title>In-depth cultivation of the pig gut microbiome towards novel bacterial diversity and tailored functional studies.</title>
        <authorList>
            <person name="Wylensek D."/>
            <person name="Hitch T.C.A."/>
            <person name="Clavel T."/>
        </authorList>
    </citation>
    <scope>NUCLEOTIDE SEQUENCE [LARGE SCALE GENOMIC DNA]</scope>
    <source>
        <strain evidence="11 12">68-1-5</strain>
    </source>
</reference>
<feature type="binding site" evidence="8">
    <location>
        <position position="64"/>
    </location>
    <ligand>
        <name>tRNA</name>
        <dbReference type="ChEBI" id="CHEBI:17843"/>
    </ligand>
</feature>
<feature type="binding site" evidence="8">
    <location>
        <position position="66"/>
    </location>
    <ligand>
        <name>tRNA</name>
        <dbReference type="ChEBI" id="CHEBI:17843"/>
    </ligand>
</feature>
<evidence type="ECO:0000313" key="12">
    <source>
        <dbReference type="Proteomes" id="UP000434409"/>
    </source>
</evidence>
<evidence type="ECO:0000256" key="9">
    <source>
        <dbReference type="RuleBase" id="RU000673"/>
    </source>
</evidence>
<keyword evidence="12" id="KW-1185">Reference proteome</keyword>
<dbReference type="Pfam" id="PF01195">
    <property type="entry name" value="Pept_tRNA_hydro"/>
    <property type="match status" value="1"/>
</dbReference>
<dbReference type="EMBL" id="VULY01000018">
    <property type="protein sequence ID" value="MSR94504.1"/>
    <property type="molecule type" value="Genomic_DNA"/>
</dbReference>
<dbReference type="GO" id="GO:0005737">
    <property type="term" value="C:cytoplasm"/>
    <property type="evidence" value="ECO:0007669"/>
    <property type="project" value="UniProtKB-SubCell"/>
</dbReference>
<dbReference type="PANTHER" id="PTHR17224">
    <property type="entry name" value="PEPTIDYL-TRNA HYDROLASE"/>
    <property type="match status" value="1"/>
</dbReference>
<dbReference type="RefSeq" id="WP_154478216.1">
    <property type="nucleotide sequence ID" value="NZ_VULY01000018.1"/>
</dbReference>
<dbReference type="PROSITE" id="PS01195">
    <property type="entry name" value="PEPT_TRNA_HYDROL_1"/>
    <property type="match status" value="1"/>
</dbReference>
<dbReference type="GO" id="GO:0006515">
    <property type="term" value="P:protein quality control for misfolded or incompletely synthesized proteins"/>
    <property type="evidence" value="ECO:0007669"/>
    <property type="project" value="UniProtKB-UniRule"/>
</dbReference>
<dbReference type="InterPro" id="IPR018171">
    <property type="entry name" value="Pept_tRNA_hydro_CS"/>
</dbReference>
<comment type="function">
    <text evidence="8">Catalyzes the release of premature peptidyl moieties from peptidyl-tRNA molecules trapped in stalled 50S ribosomal subunits, and thus maintains levels of free tRNAs and 50S ribosomes.</text>
</comment>
<dbReference type="PANTHER" id="PTHR17224:SF1">
    <property type="entry name" value="PEPTIDYL-TRNA HYDROLASE"/>
    <property type="match status" value="1"/>
</dbReference>
<dbReference type="Gene3D" id="3.40.50.1470">
    <property type="entry name" value="Peptidyl-tRNA hydrolase"/>
    <property type="match status" value="1"/>
</dbReference>
<dbReference type="GO" id="GO:0004045">
    <property type="term" value="F:peptidyl-tRNA hydrolase activity"/>
    <property type="evidence" value="ECO:0007669"/>
    <property type="project" value="UniProtKB-UniRule"/>
</dbReference>
<comment type="subcellular location">
    <subcellularLocation>
        <location evidence="8">Cytoplasm</location>
    </subcellularLocation>
</comment>
<dbReference type="FunFam" id="3.40.50.1470:FF:000001">
    <property type="entry name" value="Peptidyl-tRNA hydrolase"/>
    <property type="match status" value="1"/>
</dbReference>
<sequence>MWIIAGLGNPGEKYDGTRHNAGFEVIEKLAEAHQISVAEREGRAFVGKGRIAGQRVLLVKPQTFMNLSGESIRKLKDYYKVEEDQVLIIYDDVSLEPGKIRIRKKGSAGGHNGIKSIIAHLGTQTFPRVKVGVGKKPPAYDLADYVLGRFSRQEKEKMCEGYEAAAAATEKIVAGEMESAMNLFNRKGKAEEVSE</sequence>
<keyword evidence="3 8" id="KW-0378">Hydrolase</keyword>
<gene>
    <name evidence="8" type="primary">pth</name>
    <name evidence="11" type="ORF">FYJ34_09605</name>
</gene>
<feature type="site" description="Discriminates between blocked and unblocked aminoacyl-tRNA" evidence="8">
    <location>
        <position position="9"/>
    </location>
</feature>
<keyword evidence="8" id="KW-0963">Cytoplasm</keyword>
<feature type="active site" description="Proton acceptor" evidence="8">
    <location>
        <position position="19"/>
    </location>
</feature>
<comment type="function">
    <text evidence="8">Hydrolyzes ribosome-free peptidyl-tRNAs (with 1 or more amino acids incorporated), which drop off the ribosome during protein synthesis, or as a result of ribosome stalling.</text>
</comment>
<dbReference type="PROSITE" id="PS01196">
    <property type="entry name" value="PEPT_TRNA_HYDROL_2"/>
    <property type="match status" value="1"/>
</dbReference>
<dbReference type="HAMAP" id="MF_00083">
    <property type="entry name" value="Pept_tRNA_hydro_bact"/>
    <property type="match status" value="1"/>
</dbReference>
<comment type="catalytic activity">
    <reaction evidence="6 8 9">
        <text>an N-acyl-L-alpha-aminoacyl-tRNA + H2O = an N-acyl-L-amino acid + a tRNA + H(+)</text>
        <dbReference type="Rhea" id="RHEA:54448"/>
        <dbReference type="Rhea" id="RHEA-COMP:10123"/>
        <dbReference type="Rhea" id="RHEA-COMP:13883"/>
        <dbReference type="ChEBI" id="CHEBI:15377"/>
        <dbReference type="ChEBI" id="CHEBI:15378"/>
        <dbReference type="ChEBI" id="CHEBI:59874"/>
        <dbReference type="ChEBI" id="CHEBI:78442"/>
        <dbReference type="ChEBI" id="CHEBI:138191"/>
        <dbReference type="EC" id="3.1.1.29"/>
    </reaction>
</comment>
<proteinExistence type="inferred from homology"/>
<name>A0A6N7UTP3_9FIRM</name>
<feature type="binding site" evidence="8">
    <location>
        <position position="14"/>
    </location>
    <ligand>
        <name>tRNA</name>
        <dbReference type="ChEBI" id="CHEBI:17843"/>
    </ligand>
</feature>
<evidence type="ECO:0000256" key="4">
    <source>
        <dbReference type="ARBA" id="ARBA00022884"/>
    </source>
</evidence>
<dbReference type="EC" id="3.1.1.29" evidence="1 8"/>
<dbReference type="CDD" id="cd00462">
    <property type="entry name" value="PTH"/>
    <property type="match status" value="1"/>
</dbReference>
<evidence type="ECO:0000256" key="10">
    <source>
        <dbReference type="RuleBase" id="RU004320"/>
    </source>
</evidence>
<evidence type="ECO:0000256" key="3">
    <source>
        <dbReference type="ARBA" id="ARBA00022801"/>
    </source>
</evidence>
<evidence type="ECO:0000256" key="5">
    <source>
        <dbReference type="ARBA" id="ARBA00038063"/>
    </source>
</evidence>
<dbReference type="GO" id="GO:0072344">
    <property type="term" value="P:rescue of stalled ribosome"/>
    <property type="evidence" value="ECO:0007669"/>
    <property type="project" value="UniProtKB-UniRule"/>
</dbReference>
<dbReference type="AlphaFoldDB" id="A0A6N7UTP3"/>
<comment type="similarity">
    <text evidence="5 8 10">Belongs to the PTH family.</text>
</comment>
<evidence type="ECO:0000256" key="1">
    <source>
        <dbReference type="ARBA" id="ARBA00013260"/>
    </source>
</evidence>
<evidence type="ECO:0000313" key="11">
    <source>
        <dbReference type="EMBL" id="MSR94504.1"/>
    </source>
</evidence>
<dbReference type="NCBIfam" id="TIGR00447">
    <property type="entry name" value="pth"/>
    <property type="match status" value="1"/>
</dbReference>
<evidence type="ECO:0000256" key="2">
    <source>
        <dbReference type="ARBA" id="ARBA00022555"/>
    </source>
</evidence>
<evidence type="ECO:0000256" key="7">
    <source>
        <dbReference type="ARBA" id="ARBA00050038"/>
    </source>
</evidence>
<evidence type="ECO:0000256" key="8">
    <source>
        <dbReference type="HAMAP-Rule" id="MF_00083"/>
    </source>
</evidence>
<organism evidence="11 12">
    <name type="scientific">Suipraeoptans intestinalis</name>
    <dbReference type="NCBI Taxonomy" id="2606628"/>
    <lineage>
        <taxon>Bacteria</taxon>
        <taxon>Bacillati</taxon>
        <taxon>Bacillota</taxon>
        <taxon>Clostridia</taxon>
        <taxon>Lachnospirales</taxon>
        <taxon>Lachnospiraceae</taxon>
        <taxon>Suipraeoptans</taxon>
    </lineage>
</organism>
<dbReference type="Proteomes" id="UP000434409">
    <property type="component" value="Unassembled WGS sequence"/>
</dbReference>
<dbReference type="GO" id="GO:0000049">
    <property type="term" value="F:tRNA binding"/>
    <property type="evidence" value="ECO:0007669"/>
    <property type="project" value="UniProtKB-UniRule"/>
</dbReference>
<dbReference type="InterPro" id="IPR036416">
    <property type="entry name" value="Pept_tRNA_hydro_sf"/>
</dbReference>
<accession>A0A6N7UTP3</accession>
<dbReference type="SUPFAM" id="SSF53178">
    <property type="entry name" value="Peptidyl-tRNA hydrolase-like"/>
    <property type="match status" value="1"/>
</dbReference>
<feature type="binding site" evidence="8">
    <location>
        <position position="112"/>
    </location>
    <ligand>
        <name>tRNA</name>
        <dbReference type="ChEBI" id="CHEBI:17843"/>
    </ligand>
</feature>
<evidence type="ECO:0000256" key="6">
    <source>
        <dbReference type="ARBA" id="ARBA00048707"/>
    </source>
</evidence>